<dbReference type="EMBL" id="JAEPRA010000008">
    <property type="protein sequence ID" value="KAG2181486.1"/>
    <property type="molecule type" value="Genomic_DNA"/>
</dbReference>
<keyword evidence="5 9" id="KW-0406">Ion transport</keyword>
<keyword evidence="4 9" id="KW-1133">Transmembrane helix</keyword>
<dbReference type="Pfam" id="PF00571">
    <property type="entry name" value="CBS"/>
    <property type="match status" value="1"/>
</dbReference>
<evidence type="ECO:0000313" key="12">
    <source>
        <dbReference type="Proteomes" id="UP000612746"/>
    </source>
</evidence>
<dbReference type="PANTHER" id="PTHR45711">
    <property type="entry name" value="CHLORIDE CHANNEL PROTEIN"/>
    <property type="match status" value="1"/>
</dbReference>
<dbReference type="FunFam" id="1.10.3080.10:FF:000011">
    <property type="entry name" value="Chloride channel protein"/>
    <property type="match status" value="1"/>
</dbReference>
<reference evidence="11" key="1">
    <citation type="submission" date="2020-12" db="EMBL/GenBank/DDBJ databases">
        <title>Metabolic potential, ecology and presence of endohyphal bacteria is reflected in genomic diversity of Mucoromycotina.</title>
        <authorList>
            <person name="Muszewska A."/>
            <person name="Okrasinska A."/>
            <person name="Steczkiewicz K."/>
            <person name="Drgas O."/>
            <person name="Orlowska M."/>
            <person name="Perlinska-Lenart U."/>
            <person name="Aleksandrzak-Piekarczyk T."/>
            <person name="Szatraj K."/>
            <person name="Zielenkiewicz U."/>
            <person name="Pilsyk S."/>
            <person name="Malc E."/>
            <person name="Mieczkowski P."/>
            <person name="Kruszewska J.S."/>
            <person name="Biernat P."/>
            <person name="Pawlowska J."/>
        </authorList>
    </citation>
    <scope>NUCLEOTIDE SEQUENCE</scope>
    <source>
        <strain evidence="11">WA0000051536</strain>
    </source>
</reference>
<keyword evidence="12" id="KW-1185">Reference proteome</keyword>
<comment type="caution">
    <text evidence="9">Lacks conserved residue(s) required for the propagation of feature annotation.</text>
</comment>
<dbReference type="InterPro" id="IPR014743">
    <property type="entry name" value="Cl-channel_core"/>
</dbReference>
<gene>
    <name evidence="11" type="ORF">INT44_008299</name>
</gene>
<keyword evidence="7 9" id="KW-0868">Chloride</keyword>
<dbReference type="GO" id="GO:0006878">
    <property type="term" value="P:intracellular copper ion homeostasis"/>
    <property type="evidence" value="ECO:0007669"/>
    <property type="project" value="TreeGrafter"/>
</dbReference>
<dbReference type="SUPFAM" id="SSF51161">
    <property type="entry name" value="Trimeric LpxA-like enzymes"/>
    <property type="match status" value="1"/>
</dbReference>
<keyword evidence="3 9" id="KW-0812">Transmembrane</keyword>
<dbReference type="CDD" id="cd03684">
    <property type="entry name" value="ClC_3_like"/>
    <property type="match status" value="1"/>
</dbReference>
<name>A0A8H7PYH9_9FUNG</name>
<evidence type="ECO:0000313" key="11">
    <source>
        <dbReference type="EMBL" id="KAG2181486.1"/>
    </source>
</evidence>
<dbReference type="GO" id="GO:0000324">
    <property type="term" value="C:fungal-type vacuole"/>
    <property type="evidence" value="ECO:0007669"/>
    <property type="project" value="TreeGrafter"/>
</dbReference>
<feature type="transmembrane region" description="Helical" evidence="9">
    <location>
        <begin position="58"/>
        <end position="78"/>
    </location>
</feature>
<evidence type="ECO:0000256" key="9">
    <source>
        <dbReference type="RuleBase" id="RU361221"/>
    </source>
</evidence>
<keyword evidence="6 9" id="KW-0472">Membrane</keyword>
<dbReference type="Proteomes" id="UP000612746">
    <property type="component" value="Unassembled WGS sequence"/>
</dbReference>
<evidence type="ECO:0000256" key="1">
    <source>
        <dbReference type="ARBA" id="ARBA00004141"/>
    </source>
</evidence>
<evidence type="ECO:0000256" key="3">
    <source>
        <dbReference type="ARBA" id="ARBA00022692"/>
    </source>
</evidence>
<dbReference type="GO" id="GO:0005247">
    <property type="term" value="F:voltage-gated chloride channel activity"/>
    <property type="evidence" value="ECO:0007669"/>
    <property type="project" value="TreeGrafter"/>
</dbReference>
<evidence type="ECO:0000256" key="2">
    <source>
        <dbReference type="ARBA" id="ARBA00022448"/>
    </source>
</evidence>
<dbReference type="OrthoDB" id="44789at2759"/>
<dbReference type="GO" id="GO:0005769">
    <property type="term" value="C:early endosome"/>
    <property type="evidence" value="ECO:0007669"/>
    <property type="project" value="TreeGrafter"/>
</dbReference>
<dbReference type="GO" id="GO:0006879">
    <property type="term" value="P:intracellular iron ion homeostasis"/>
    <property type="evidence" value="ECO:0007669"/>
    <property type="project" value="TreeGrafter"/>
</dbReference>
<comment type="subcellular location">
    <subcellularLocation>
        <location evidence="1 9">Membrane</location>
        <topology evidence="1 9">Multi-pass membrane protein</topology>
    </subcellularLocation>
</comment>
<feature type="transmembrane region" description="Helical" evidence="9">
    <location>
        <begin position="133"/>
        <end position="151"/>
    </location>
</feature>
<evidence type="ECO:0000256" key="5">
    <source>
        <dbReference type="ARBA" id="ARBA00023065"/>
    </source>
</evidence>
<dbReference type="Gene3D" id="1.10.3080.10">
    <property type="entry name" value="Clc chloride channel"/>
    <property type="match status" value="1"/>
</dbReference>
<evidence type="ECO:0000259" key="10">
    <source>
        <dbReference type="PROSITE" id="PS51371"/>
    </source>
</evidence>
<dbReference type="GO" id="GO:0005794">
    <property type="term" value="C:Golgi apparatus"/>
    <property type="evidence" value="ECO:0007669"/>
    <property type="project" value="TreeGrafter"/>
</dbReference>
<dbReference type="PROSITE" id="PS51371">
    <property type="entry name" value="CBS"/>
    <property type="match status" value="1"/>
</dbReference>
<comment type="similarity">
    <text evidence="9">Belongs to the chloride channel (TC 2.A.49) family.</text>
</comment>
<dbReference type="GO" id="GO:0005886">
    <property type="term" value="C:plasma membrane"/>
    <property type="evidence" value="ECO:0007669"/>
    <property type="project" value="TreeGrafter"/>
</dbReference>
<dbReference type="SUPFAM" id="SSF81340">
    <property type="entry name" value="Clc chloride channel"/>
    <property type="match status" value="1"/>
</dbReference>
<organism evidence="11 12">
    <name type="scientific">Umbelopsis vinacea</name>
    <dbReference type="NCBI Taxonomy" id="44442"/>
    <lineage>
        <taxon>Eukaryota</taxon>
        <taxon>Fungi</taxon>
        <taxon>Fungi incertae sedis</taxon>
        <taxon>Mucoromycota</taxon>
        <taxon>Mucoromycotina</taxon>
        <taxon>Umbelopsidomycetes</taxon>
        <taxon>Umbelopsidales</taxon>
        <taxon>Umbelopsidaceae</taxon>
        <taxon>Umbelopsis</taxon>
    </lineage>
</organism>
<proteinExistence type="inferred from homology"/>
<dbReference type="SUPFAM" id="SSF54631">
    <property type="entry name" value="CBS-domain pair"/>
    <property type="match status" value="1"/>
</dbReference>
<dbReference type="Gene3D" id="3.10.580.20">
    <property type="match status" value="1"/>
</dbReference>
<evidence type="ECO:0000256" key="4">
    <source>
        <dbReference type="ARBA" id="ARBA00022989"/>
    </source>
</evidence>
<keyword evidence="8" id="KW-0129">CBS domain</keyword>
<dbReference type="GO" id="GO:0005783">
    <property type="term" value="C:endoplasmic reticulum"/>
    <property type="evidence" value="ECO:0007669"/>
    <property type="project" value="TreeGrafter"/>
</dbReference>
<dbReference type="Gene3D" id="3.90.1280.20">
    <property type="match status" value="1"/>
</dbReference>
<dbReference type="InterPro" id="IPR011004">
    <property type="entry name" value="Trimer_LpxA-like_sf"/>
</dbReference>
<feature type="domain" description="CBS" evidence="10">
    <location>
        <begin position="701"/>
        <end position="760"/>
    </location>
</feature>
<dbReference type="PANTHER" id="PTHR45711:SF9">
    <property type="entry name" value="ANION_PROTON EXCHANGE TRANSPORTER GEF1"/>
    <property type="match status" value="1"/>
</dbReference>
<evidence type="ECO:0000256" key="8">
    <source>
        <dbReference type="PROSITE-ProRule" id="PRU00703"/>
    </source>
</evidence>
<comment type="caution">
    <text evidence="11">The sequence shown here is derived from an EMBL/GenBank/DDBJ whole genome shotgun (WGS) entry which is preliminary data.</text>
</comment>
<dbReference type="AlphaFoldDB" id="A0A8H7PYH9"/>
<sequence length="1016" mass="114126">MKICRKPSNAMKILPPQANWVKDAVHERQRKSALQSMNKNSDSWRSWWALTFESAQTWIVISLVGATIGLNSALIAIITDWLSDIKMGYCSTGWWLNQKFCCWGIEEHDGTCEYWTNWSEPLGLGRDVFVVKWMFYIAWATCFAGTCAFLVKHFAPYAAGSGISEIKCILGNWSVHTGFTMKGFLGGWTLLMKSVGLALAVASNLSIGKEGPSVHMACCVGHVISRLFANYRQNKAKMREILSASSAAGVAVAFGSPIGGVLFSLEEMSANFPNKTMLRSFFCALIATMVLQAMNPFRTGKLVMFQVTYDRDWHFFEYFFTVIIGIFGGLYGAFVIKFNMKVVEYRKKYLKDYAIAEAAVLALVTAIIAYPNVFLRIDMTEIMGILFRECEGPEGEDYYGLCQQSEVGRMITLLLFATILRTIGTIFSYGCKVPCGIFVPSMAIGATFGRMLGLIAKSWQSAYPDFFLFASCQPDVPCITPGTYAFLGAAAALCGVMRITVSVVVIMFELTGRVTYILPSMITLIVTKATADWFGKGGIADRYIQVNGYPFLDKEEHSFGVPVSHVMRRDPVVMTASGMKLHEIGKITEMPMPYNAIKWRQVLHPSFFRAETIFHDTQFGGFPVVQDKTSMTLVGYIGRSEMLYLIEKAKRINRAHGDTKCDFRPVDDDNGVEVIASYSEETQDFEETNSEAEVISFGPYVDQTPITVRPQYYLETVMDLFKKIGPRIILIENLGKVVGLITVKDVLRYIAQIERRDHKSDQQGSWNSWLEQRNWHLSSYTRIFSRDSEENHELHALGHRDQAKQIFPKMNEIRLRNTTQSLVSTYLQYQRRSFTFEVFKHVEIKAGPKTVVCQEADLRGEITIVLNFCVSGTVLHPRCRVVAEAGPIVFGANNIVEENAVIFNKNTAPLIIGDDNVFEVGCYVEGLGIGNRNVIEARGRLIGTTTVGNNCVIGSACTTDLHEKMEDNTVIYGSDCSRRTQEERNAAQASLHLRHLEYLREMLPKYNHLKQLPTDV</sequence>
<dbReference type="InterPro" id="IPR000644">
    <property type="entry name" value="CBS_dom"/>
</dbReference>
<accession>A0A8H7PYH9</accession>
<dbReference type="CDD" id="cd04591">
    <property type="entry name" value="CBS_pair_voltage-gated_CLC_euk_bac"/>
    <property type="match status" value="1"/>
</dbReference>
<evidence type="ECO:0000256" key="6">
    <source>
        <dbReference type="ARBA" id="ARBA00023136"/>
    </source>
</evidence>
<feature type="transmembrane region" description="Helical" evidence="9">
    <location>
        <begin position="241"/>
        <end position="265"/>
    </location>
</feature>
<dbReference type="CDD" id="cd04646">
    <property type="entry name" value="LbH_Dynactin_6"/>
    <property type="match status" value="1"/>
</dbReference>
<dbReference type="Gene3D" id="2.160.10.10">
    <property type="entry name" value="Hexapeptide repeat proteins"/>
    <property type="match status" value="1"/>
</dbReference>
<protein>
    <recommendedName>
        <fullName evidence="9">Chloride channel protein</fullName>
    </recommendedName>
</protein>
<dbReference type="InterPro" id="IPR001807">
    <property type="entry name" value="ClC"/>
</dbReference>
<dbReference type="InterPro" id="IPR046342">
    <property type="entry name" value="CBS_dom_sf"/>
</dbReference>
<dbReference type="Pfam" id="PF00654">
    <property type="entry name" value="Voltage_CLC"/>
    <property type="match status" value="1"/>
</dbReference>
<dbReference type="PRINTS" id="PR00762">
    <property type="entry name" value="CLCHANNEL"/>
</dbReference>
<feature type="transmembrane region" description="Helical" evidence="9">
    <location>
        <begin position="277"/>
        <end position="294"/>
    </location>
</feature>
<dbReference type="SMART" id="SM00116">
    <property type="entry name" value="CBS"/>
    <property type="match status" value="1"/>
</dbReference>
<keyword evidence="2 9" id="KW-0813">Transport</keyword>
<feature type="transmembrane region" description="Helical" evidence="9">
    <location>
        <begin position="354"/>
        <end position="375"/>
    </location>
</feature>
<feature type="transmembrane region" description="Helical" evidence="9">
    <location>
        <begin position="315"/>
        <end position="334"/>
    </location>
</feature>
<evidence type="ECO:0000256" key="7">
    <source>
        <dbReference type="ARBA" id="ARBA00023214"/>
    </source>
</evidence>